<keyword evidence="4" id="KW-0285">Flavoprotein</keyword>
<gene>
    <name evidence="9" type="primary">ubiH</name>
    <name evidence="9" type="ORF">P856_12</name>
</gene>
<dbReference type="AlphaFoldDB" id="V9TQW1"/>
<evidence type="ECO:0000256" key="3">
    <source>
        <dbReference type="ARBA" id="ARBA00005349"/>
    </source>
</evidence>
<evidence type="ECO:0000313" key="9">
    <source>
        <dbReference type="EMBL" id="AHC73264.1"/>
    </source>
</evidence>
<dbReference type="InterPro" id="IPR002938">
    <property type="entry name" value="FAD-bd"/>
</dbReference>
<evidence type="ECO:0000256" key="4">
    <source>
        <dbReference type="ARBA" id="ARBA00022630"/>
    </source>
</evidence>
<dbReference type="Proteomes" id="UP000018700">
    <property type="component" value="Chromosome"/>
</dbReference>
<dbReference type="Gene3D" id="3.50.50.60">
    <property type="entry name" value="FAD/NAD(P)-binding domain"/>
    <property type="match status" value="2"/>
</dbReference>
<dbReference type="FunFam" id="3.50.50.60:FF:000021">
    <property type="entry name" value="Ubiquinone biosynthesis monooxygenase COQ6"/>
    <property type="match status" value="1"/>
</dbReference>
<dbReference type="GO" id="GO:0110142">
    <property type="term" value="C:ubiquinone biosynthesis complex"/>
    <property type="evidence" value="ECO:0007669"/>
    <property type="project" value="UniProtKB-ARBA"/>
</dbReference>
<comment type="pathway">
    <text evidence="2">Cofactor biosynthesis; ubiquinone biosynthesis.</text>
</comment>
<dbReference type="SUPFAM" id="SSF51905">
    <property type="entry name" value="FAD/NAD(P)-binding domain"/>
    <property type="match status" value="1"/>
</dbReference>
<dbReference type="UniPathway" id="UPA00232"/>
<dbReference type="GO" id="GO:0006744">
    <property type="term" value="P:ubiquinone biosynthetic process"/>
    <property type="evidence" value="ECO:0007669"/>
    <property type="project" value="UniProtKB-UniPathway"/>
</dbReference>
<evidence type="ECO:0000256" key="6">
    <source>
        <dbReference type="ARBA" id="ARBA00023002"/>
    </source>
</evidence>
<dbReference type="HOGENOM" id="CLU_009665_8_1_5"/>
<evidence type="ECO:0000259" key="8">
    <source>
        <dbReference type="Pfam" id="PF01494"/>
    </source>
</evidence>
<evidence type="ECO:0000256" key="5">
    <source>
        <dbReference type="ARBA" id="ARBA00022827"/>
    </source>
</evidence>
<name>V9TQW1_9PROT</name>
<keyword evidence="10" id="KW-1185">Reference proteome</keyword>
<dbReference type="RefSeq" id="WP_025300151.1">
    <property type="nucleotide sequence ID" value="NZ_CP006745.1"/>
</dbReference>
<dbReference type="Pfam" id="PF01494">
    <property type="entry name" value="FAD_binding_3"/>
    <property type="match status" value="1"/>
</dbReference>
<dbReference type="PANTHER" id="PTHR43876:SF7">
    <property type="entry name" value="UBIQUINONE BIOSYNTHESIS MONOOXYGENASE COQ6, MITOCHONDRIAL"/>
    <property type="match status" value="1"/>
</dbReference>
<comment type="cofactor">
    <cofactor evidence="1">
        <name>FAD</name>
        <dbReference type="ChEBI" id="CHEBI:57692"/>
    </cofactor>
</comment>
<protein>
    <submittedName>
        <fullName evidence="9">2-polyprenyl-6-methoxyphenol 4-hydroxylase, putative</fullName>
    </submittedName>
</protein>
<evidence type="ECO:0000256" key="2">
    <source>
        <dbReference type="ARBA" id="ARBA00004749"/>
    </source>
</evidence>
<dbReference type="NCBIfam" id="TIGR01988">
    <property type="entry name" value="Ubi-OHases"/>
    <property type="match status" value="1"/>
</dbReference>
<keyword evidence="6" id="KW-0560">Oxidoreductase</keyword>
<dbReference type="InterPro" id="IPR036188">
    <property type="entry name" value="FAD/NAD-bd_sf"/>
</dbReference>
<proteinExistence type="inferred from homology"/>
<dbReference type="InterPro" id="IPR010971">
    <property type="entry name" value="UbiH/COQ6"/>
</dbReference>
<organism evidence="9 10">
    <name type="scientific">Candidatus Endolissoclinum faulkneri L5</name>
    <dbReference type="NCBI Taxonomy" id="1401328"/>
    <lineage>
        <taxon>Bacteria</taxon>
        <taxon>Pseudomonadati</taxon>
        <taxon>Pseudomonadota</taxon>
        <taxon>Alphaproteobacteria</taxon>
        <taxon>Rhodospirillales</taxon>
        <taxon>Rhodospirillaceae</taxon>
        <taxon>Candidatus Endolissoclinum</taxon>
    </lineage>
</organism>
<dbReference type="EMBL" id="CP006745">
    <property type="protein sequence ID" value="AHC73264.1"/>
    <property type="molecule type" value="Genomic_DNA"/>
</dbReference>
<dbReference type="GO" id="GO:0016705">
    <property type="term" value="F:oxidoreductase activity, acting on paired donors, with incorporation or reduction of molecular oxygen"/>
    <property type="evidence" value="ECO:0007669"/>
    <property type="project" value="InterPro"/>
</dbReference>
<dbReference type="OrthoDB" id="9796623at2"/>
<keyword evidence="7" id="KW-0503">Monooxygenase</keyword>
<dbReference type="PRINTS" id="PR00420">
    <property type="entry name" value="RNGMNOXGNASE"/>
</dbReference>
<accession>V9TQW1</accession>
<dbReference type="GO" id="GO:0004497">
    <property type="term" value="F:monooxygenase activity"/>
    <property type="evidence" value="ECO:0007669"/>
    <property type="project" value="UniProtKB-KW"/>
</dbReference>
<dbReference type="KEGG" id="efk:P856_12"/>
<feature type="domain" description="FAD-binding" evidence="8">
    <location>
        <begin position="2"/>
        <end position="311"/>
    </location>
</feature>
<dbReference type="InterPro" id="IPR051205">
    <property type="entry name" value="UbiH/COQ6_monooxygenase"/>
</dbReference>
<dbReference type="eggNOG" id="COG0654">
    <property type="taxonomic scope" value="Bacteria"/>
</dbReference>
<reference evidence="9 10" key="1">
    <citation type="journal article" date="2013" name="PLoS ONE">
        <title>Bacterial endosymbiosis in a chordate host: long-term co-evolution and conservation of secondary metabolism.</title>
        <authorList>
            <person name="Kwan J.C."/>
            <person name="Schmidt E.W."/>
        </authorList>
    </citation>
    <scope>NUCLEOTIDE SEQUENCE [LARGE SCALE GENOMIC DNA]</scope>
    <source>
        <strain evidence="10">faulkneri L5</strain>
    </source>
</reference>
<dbReference type="GO" id="GO:0071949">
    <property type="term" value="F:FAD binding"/>
    <property type="evidence" value="ECO:0007669"/>
    <property type="project" value="InterPro"/>
</dbReference>
<comment type="similarity">
    <text evidence="3">Belongs to the UbiH/COQ6 family.</text>
</comment>
<dbReference type="PATRIC" id="fig|1401328.3.peg.12"/>
<evidence type="ECO:0000256" key="1">
    <source>
        <dbReference type="ARBA" id="ARBA00001974"/>
    </source>
</evidence>
<evidence type="ECO:0000256" key="7">
    <source>
        <dbReference type="ARBA" id="ARBA00023033"/>
    </source>
</evidence>
<keyword evidence="5" id="KW-0274">FAD</keyword>
<dbReference type="PANTHER" id="PTHR43876">
    <property type="entry name" value="UBIQUINONE BIOSYNTHESIS MONOOXYGENASE COQ6, MITOCHONDRIAL"/>
    <property type="match status" value="1"/>
</dbReference>
<sequence length="400" mass="43879">MDITIVGAGLSGLTLALALAKAGLPSLLVDKINPYEALASKNDIRTTAISLSSRRLFTVLDVWQKIADSAYPIYDILVSEAGSSSTLHYDYRTIGSEPMGHIVNNSTLKESLLTQLENHSSFVSFVDNRSVIALEIKKEQVLLTLEGGKVIASKLVIAADGRNSRVRTLAEIRYTTLDYHQSAIVDTIQHSKRHHNVAYERFLPGGPLALLPLQENHSAMVWSERNAVAEKIANLDDEFFSLALKERLGDSRGILKSIGPRAVYPLAITIAQSGISKRLALIGDSFHCLHPIAGQGFNISVRDIAVIAEVIVDAARLGLDIGSIPVLEKYQRNRRIDIMSMGAATDLLTRLFSNDFIPLKRIRCFGLSAMNHIKPLKNITMLHAMGIISTLPRLLNGKEL</sequence>
<dbReference type="STRING" id="1401328.P856_12"/>
<evidence type="ECO:0000313" key="10">
    <source>
        <dbReference type="Proteomes" id="UP000018700"/>
    </source>
</evidence>